<protein>
    <submittedName>
        <fullName evidence="2">Muscular LMNA interacting protein</fullName>
    </submittedName>
</protein>
<dbReference type="PANTHER" id="PTHR31514">
    <property type="entry name" value="MUSCULAR LMNA-INTERACTING PROTEIN MLIP"/>
    <property type="match status" value="1"/>
</dbReference>
<feature type="region of interest" description="Disordered" evidence="1">
    <location>
        <begin position="1"/>
        <end position="21"/>
    </location>
</feature>
<feature type="region of interest" description="Disordered" evidence="1">
    <location>
        <begin position="628"/>
        <end position="661"/>
    </location>
</feature>
<evidence type="ECO:0000256" key="1">
    <source>
        <dbReference type="SAM" id="MobiDB-lite"/>
    </source>
</evidence>
<dbReference type="Pfam" id="PF15274">
    <property type="entry name" value="MLIP"/>
    <property type="match status" value="1"/>
</dbReference>
<dbReference type="Ensembl" id="ENSPKIT00000018908.1">
    <property type="protein sequence ID" value="ENSPKIP00000037922.1"/>
    <property type="gene ID" value="ENSPKIG00000015925.1"/>
</dbReference>
<feature type="compositionally biased region" description="Low complexity" evidence="1">
    <location>
        <begin position="393"/>
        <end position="402"/>
    </location>
</feature>
<feature type="compositionally biased region" description="Basic and acidic residues" evidence="1">
    <location>
        <begin position="583"/>
        <end position="598"/>
    </location>
</feature>
<evidence type="ECO:0000313" key="2">
    <source>
        <dbReference type="Ensembl" id="ENSPKIP00000037922.1"/>
    </source>
</evidence>
<feature type="region of interest" description="Disordered" evidence="1">
    <location>
        <begin position="383"/>
        <end position="429"/>
    </location>
</feature>
<sequence length="793" mass="84585">MALDSREPLSGSGRDGSRKVSSDVLPFTFVPVLKKLQIKSRILPKGRSREPSAMSTECSGGQEADHGMYRAEIVFIGDSDEGDAGAVQTQRVPDELSGKGEIPSPFKMAADHLTKTSASDRRLAPHTENTMPHFCTSGLHTPPAPGSTNHRSVPGPCQDVPSAPVDGICSTPVRVTLAPMTEAPNSGGLLVSPASSRESVTWEDCAKHISQPGRNSPEGSLASLSRTESPCSSIWSGSFSPCVLRVERCSLAPGCSLAQASATQPAGTLSSKTAHKVPPSRLSLLTAILRKGRLPLLAPTPTRPYSPCWPVTPESQSSCAACSAASSLSSLWQGPSRSQSPSPQDKRRLTVSTEAMPSLPALKTMSSPPRLYPFQVVTVQNNMWPTASPPQPSSAQVPATPAISQTPPRLEGNPQTLTHTASPPHRAVSPLFSKPELVTLKPSGAPYRPVDPPLLSVTQVQESCLPHPLQNGIAASSMQHLAPPTWWSSWSLPLTPPKNPPESLRSSSALSAPGWITPPPSPPPSLVSSPSPTPRDGTPDSSTVGGGGRKKKYKIKTGYKALAAIPTNNILLEQQAIDDHVENQERPGDNGEESHREICSPAQLRQESEELYAAIDEVLENTMPMQRRCPSHVQRRSHSVPVALTKPLSPEPSKAFTLLPRPAGRETKYALSYKQQASPLERNLTKPGVIRPVGAVTKTSEADVSEEFQPNPFRKYLKETLMVKQVEPVPSCPGLAGTRGTEGGMSPPKGTQVPEKSGEAPAGMRTPILRITNVDGSEIQMTLADSSEYPDQE</sequence>
<feature type="region of interest" description="Disordered" evidence="1">
    <location>
        <begin position="331"/>
        <end position="364"/>
    </location>
</feature>
<dbReference type="PANTHER" id="PTHR31514:SF1">
    <property type="entry name" value="MUSCULAR LMNA-INTERACTING PROTEIN"/>
    <property type="match status" value="1"/>
</dbReference>
<reference evidence="2" key="1">
    <citation type="submission" date="2025-08" db="UniProtKB">
        <authorList>
            <consortium name="Ensembl"/>
        </authorList>
    </citation>
    <scope>IDENTIFICATION</scope>
</reference>
<proteinExistence type="predicted"/>
<dbReference type="AlphaFoldDB" id="A0A3B3T467"/>
<feature type="compositionally biased region" description="Basic residues" evidence="1">
    <location>
        <begin position="629"/>
        <end position="638"/>
    </location>
</feature>
<feature type="region of interest" description="Disordered" evidence="1">
    <location>
        <begin position="583"/>
        <end position="604"/>
    </location>
</feature>
<keyword evidence="3" id="KW-1185">Reference proteome</keyword>
<feature type="region of interest" description="Disordered" evidence="1">
    <location>
        <begin position="43"/>
        <end position="64"/>
    </location>
</feature>
<feature type="region of interest" description="Disordered" evidence="1">
    <location>
        <begin position="496"/>
        <end position="552"/>
    </location>
</feature>
<feature type="compositionally biased region" description="Pro residues" evidence="1">
    <location>
        <begin position="516"/>
        <end position="525"/>
    </location>
</feature>
<organism evidence="2 3">
    <name type="scientific">Paramormyrops kingsleyae</name>
    <dbReference type="NCBI Taxonomy" id="1676925"/>
    <lineage>
        <taxon>Eukaryota</taxon>
        <taxon>Metazoa</taxon>
        <taxon>Chordata</taxon>
        <taxon>Craniata</taxon>
        <taxon>Vertebrata</taxon>
        <taxon>Euteleostomi</taxon>
        <taxon>Actinopterygii</taxon>
        <taxon>Neopterygii</taxon>
        <taxon>Teleostei</taxon>
        <taxon>Osteoglossocephala</taxon>
        <taxon>Osteoglossomorpha</taxon>
        <taxon>Osteoglossiformes</taxon>
        <taxon>Mormyridae</taxon>
        <taxon>Paramormyrops</taxon>
    </lineage>
</organism>
<name>A0A3B3T467_9TELE</name>
<reference evidence="2" key="2">
    <citation type="submission" date="2025-09" db="UniProtKB">
        <authorList>
            <consortium name="Ensembl"/>
        </authorList>
    </citation>
    <scope>IDENTIFICATION</scope>
</reference>
<dbReference type="GeneTree" id="ENSGT00390000015862"/>
<dbReference type="Proteomes" id="UP000261540">
    <property type="component" value="Unplaced"/>
</dbReference>
<feature type="compositionally biased region" description="Low complexity" evidence="1">
    <location>
        <begin position="331"/>
        <end position="343"/>
    </location>
</feature>
<dbReference type="InterPro" id="IPR029331">
    <property type="entry name" value="MLIP"/>
</dbReference>
<evidence type="ECO:0000313" key="3">
    <source>
        <dbReference type="Proteomes" id="UP000261540"/>
    </source>
</evidence>
<accession>A0A3B3T467</accession>
<feature type="region of interest" description="Disordered" evidence="1">
    <location>
        <begin position="729"/>
        <end position="767"/>
    </location>
</feature>
<feature type="compositionally biased region" description="Polar residues" evidence="1">
    <location>
        <begin position="403"/>
        <end position="421"/>
    </location>
</feature>